<dbReference type="GO" id="GO:0004190">
    <property type="term" value="F:aspartic-type endopeptidase activity"/>
    <property type="evidence" value="ECO:0007669"/>
    <property type="project" value="InterPro"/>
</dbReference>
<feature type="compositionally biased region" description="Gly residues" evidence="2">
    <location>
        <begin position="193"/>
        <end position="202"/>
    </location>
</feature>
<evidence type="ECO:0000313" key="5">
    <source>
        <dbReference type="Proteomes" id="UP000828390"/>
    </source>
</evidence>
<dbReference type="InterPro" id="IPR018061">
    <property type="entry name" value="Retropepsins"/>
</dbReference>
<feature type="domain" description="Peptidase A2" evidence="3">
    <location>
        <begin position="34"/>
        <end position="49"/>
    </location>
</feature>
<protein>
    <recommendedName>
        <fullName evidence="3">Peptidase A2 domain-containing protein</fullName>
    </recommendedName>
</protein>
<comment type="caution">
    <text evidence="4">The sequence shown here is derived from an EMBL/GenBank/DDBJ whole genome shotgun (WGS) entry which is preliminary data.</text>
</comment>
<accession>A0A9D4LRL2</accession>
<dbReference type="Proteomes" id="UP000828390">
    <property type="component" value="Unassembled WGS sequence"/>
</dbReference>
<evidence type="ECO:0000256" key="1">
    <source>
        <dbReference type="ARBA" id="ARBA00022801"/>
    </source>
</evidence>
<gene>
    <name evidence="4" type="ORF">DPMN_025920</name>
</gene>
<dbReference type="Pfam" id="PF00077">
    <property type="entry name" value="RVP"/>
    <property type="match status" value="1"/>
</dbReference>
<reference evidence="4" key="2">
    <citation type="submission" date="2020-11" db="EMBL/GenBank/DDBJ databases">
        <authorList>
            <person name="McCartney M.A."/>
            <person name="Auch B."/>
            <person name="Kono T."/>
            <person name="Mallez S."/>
            <person name="Becker A."/>
            <person name="Gohl D.M."/>
            <person name="Silverstein K.A.T."/>
            <person name="Koren S."/>
            <person name="Bechman K.B."/>
            <person name="Herman A."/>
            <person name="Abrahante J.E."/>
            <person name="Garbe J."/>
        </authorList>
    </citation>
    <scope>NUCLEOTIDE SEQUENCE</scope>
    <source>
        <strain evidence="4">Duluth1</strain>
        <tissue evidence="4">Whole animal</tissue>
    </source>
</reference>
<feature type="region of interest" description="Disordered" evidence="2">
    <location>
        <begin position="161"/>
        <end position="209"/>
    </location>
</feature>
<feature type="compositionally biased region" description="Polar residues" evidence="2">
    <location>
        <begin position="163"/>
        <end position="179"/>
    </location>
</feature>
<dbReference type="Gene3D" id="2.40.70.10">
    <property type="entry name" value="Acid Proteases"/>
    <property type="match status" value="1"/>
</dbReference>
<evidence type="ECO:0000313" key="4">
    <source>
        <dbReference type="EMBL" id="KAH3862945.1"/>
    </source>
</evidence>
<dbReference type="GO" id="GO:0006508">
    <property type="term" value="P:proteolysis"/>
    <property type="evidence" value="ECO:0007669"/>
    <property type="project" value="InterPro"/>
</dbReference>
<dbReference type="SUPFAM" id="SSF50630">
    <property type="entry name" value="Acid proteases"/>
    <property type="match status" value="1"/>
</dbReference>
<proteinExistence type="predicted"/>
<organism evidence="4 5">
    <name type="scientific">Dreissena polymorpha</name>
    <name type="common">Zebra mussel</name>
    <name type="synonym">Mytilus polymorpha</name>
    <dbReference type="NCBI Taxonomy" id="45954"/>
    <lineage>
        <taxon>Eukaryota</taxon>
        <taxon>Metazoa</taxon>
        <taxon>Spiralia</taxon>
        <taxon>Lophotrochozoa</taxon>
        <taxon>Mollusca</taxon>
        <taxon>Bivalvia</taxon>
        <taxon>Autobranchia</taxon>
        <taxon>Heteroconchia</taxon>
        <taxon>Euheterodonta</taxon>
        <taxon>Imparidentia</taxon>
        <taxon>Neoheterodontei</taxon>
        <taxon>Myida</taxon>
        <taxon>Dreissenoidea</taxon>
        <taxon>Dreissenidae</taxon>
        <taxon>Dreissena</taxon>
    </lineage>
</organism>
<keyword evidence="1" id="KW-0378">Hydrolase</keyword>
<dbReference type="InterPro" id="IPR001995">
    <property type="entry name" value="Peptidase_A2_cat"/>
</dbReference>
<dbReference type="AlphaFoldDB" id="A0A9D4LRL2"/>
<name>A0A9D4LRL2_DREPO</name>
<reference evidence="4" key="1">
    <citation type="journal article" date="2019" name="bioRxiv">
        <title>The Genome of the Zebra Mussel, Dreissena polymorpha: A Resource for Invasive Species Research.</title>
        <authorList>
            <person name="McCartney M.A."/>
            <person name="Auch B."/>
            <person name="Kono T."/>
            <person name="Mallez S."/>
            <person name="Zhang Y."/>
            <person name="Obille A."/>
            <person name="Becker A."/>
            <person name="Abrahante J.E."/>
            <person name="Garbe J."/>
            <person name="Badalamenti J.P."/>
            <person name="Herman A."/>
            <person name="Mangelson H."/>
            <person name="Liachko I."/>
            <person name="Sullivan S."/>
            <person name="Sone E.D."/>
            <person name="Koren S."/>
            <person name="Silverstein K.A.T."/>
            <person name="Beckman K.B."/>
            <person name="Gohl D.M."/>
        </authorList>
    </citation>
    <scope>NUCLEOTIDE SEQUENCE</scope>
    <source>
        <strain evidence="4">Duluth1</strain>
        <tissue evidence="4">Whole animal</tissue>
    </source>
</reference>
<dbReference type="PROSITE" id="PS50175">
    <property type="entry name" value="ASP_PROT_RETROV"/>
    <property type="match status" value="1"/>
</dbReference>
<dbReference type="InterPro" id="IPR021109">
    <property type="entry name" value="Peptidase_aspartic_dom_sf"/>
</dbReference>
<dbReference type="EMBL" id="JAIWYP010000002">
    <property type="protein sequence ID" value="KAH3862945.1"/>
    <property type="molecule type" value="Genomic_DNA"/>
</dbReference>
<keyword evidence="5" id="KW-1185">Reference proteome</keyword>
<evidence type="ECO:0000259" key="3">
    <source>
        <dbReference type="PROSITE" id="PS50175"/>
    </source>
</evidence>
<evidence type="ECO:0000256" key="2">
    <source>
        <dbReference type="SAM" id="MobiDB-lite"/>
    </source>
</evidence>
<sequence>MSQVAELEEKIIEVNQLSSVSKYKIPIELNGKPMETVVDTGADVTIISEEPERKHVNADTLSRPHMPDRVCSHYVTGEKLEDLPCFKLNCHYCMKAHENWARSTEEVDEAVPLGVGMQRCRIAGGGSTKVNWDMENSTSVDINRCSSEDVSRVVLKGVPEGSTCGSETSNVSSTSNQEGAKNFIRDSPVQISDGGGISGSGESGPAISNIGVAARDSGWYKINKINPSGDPELQEVAKDLLLEEEEAHIEPVMAGEEYEI</sequence>